<dbReference type="Gene3D" id="3.40.50.2000">
    <property type="entry name" value="Glycogen Phosphorylase B"/>
    <property type="match status" value="2"/>
</dbReference>
<reference evidence="3" key="1">
    <citation type="submission" date="2018-05" db="EMBL/GenBank/DDBJ databases">
        <authorList>
            <person name="Lanie J.A."/>
            <person name="Ng W.-L."/>
            <person name="Kazmierczak K.M."/>
            <person name="Andrzejewski T.M."/>
            <person name="Davidsen T.M."/>
            <person name="Wayne K.J."/>
            <person name="Tettelin H."/>
            <person name="Glass J.I."/>
            <person name="Rusch D."/>
            <person name="Podicherti R."/>
            <person name="Tsui H.-C.T."/>
            <person name="Winkler M.E."/>
        </authorList>
    </citation>
    <scope>NUCLEOTIDE SEQUENCE</scope>
</reference>
<dbReference type="GO" id="GO:0008713">
    <property type="term" value="F:ADP-heptose-lipopolysaccharide heptosyltransferase activity"/>
    <property type="evidence" value="ECO:0007669"/>
    <property type="project" value="TreeGrafter"/>
</dbReference>
<dbReference type="EMBL" id="UINC01160597">
    <property type="protein sequence ID" value="SVD59335.1"/>
    <property type="molecule type" value="Genomic_DNA"/>
</dbReference>
<evidence type="ECO:0000256" key="2">
    <source>
        <dbReference type="ARBA" id="ARBA00022679"/>
    </source>
</evidence>
<evidence type="ECO:0000256" key="1">
    <source>
        <dbReference type="ARBA" id="ARBA00022676"/>
    </source>
</evidence>
<dbReference type="AlphaFoldDB" id="A0A382WLZ9"/>
<keyword evidence="1" id="KW-0328">Glycosyltransferase</keyword>
<dbReference type="PANTHER" id="PTHR30160">
    <property type="entry name" value="TETRAACYLDISACCHARIDE 4'-KINASE-RELATED"/>
    <property type="match status" value="1"/>
</dbReference>
<dbReference type="GO" id="GO:0009244">
    <property type="term" value="P:lipopolysaccharide core region biosynthetic process"/>
    <property type="evidence" value="ECO:0007669"/>
    <property type="project" value="TreeGrafter"/>
</dbReference>
<dbReference type="Pfam" id="PF01075">
    <property type="entry name" value="Glyco_transf_9"/>
    <property type="match status" value="1"/>
</dbReference>
<evidence type="ECO:0008006" key="4">
    <source>
        <dbReference type="Google" id="ProtNLM"/>
    </source>
</evidence>
<feature type="non-terminal residue" evidence="3">
    <location>
        <position position="186"/>
    </location>
</feature>
<dbReference type="GO" id="GO:0005829">
    <property type="term" value="C:cytosol"/>
    <property type="evidence" value="ECO:0007669"/>
    <property type="project" value="TreeGrafter"/>
</dbReference>
<protein>
    <recommendedName>
        <fullName evidence="4">Glycosyltransferase family 9 protein</fullName>
    </recommendedName>
</protein>
<evidence type="ECO:0000313" key="3">
    <source>
        <dbReference type="EMBL" id="SVD59335.1"/>
    </source>
</evidence>
<dbReference type="InterPro" id="IPR002201">
    <property type="entry name" value="Glyco_trans_9"/>
</dbReference>
<proteinExistence type="predicted"/>
<dbReference type="InterPro" id="IPR051199">
    <property type="entry name" value="LPS_LOS_Heptosyltrfase"/>
</dbReference>
<dbReference type="SUPFAM" id="SSF53756">
    <property type="entry name" value="UDP-Glycosyltransferase/glycogen phosphorylase"/>
    <property type="match status" value="1"/>
</dbReference>
<feature type="non-terminal residue" evidence="3">
    <location>
        <position position="1"/>
    </location>
</feature>
<sequence length="186" mass="20503">VTHNRIGDAVLSTGLLGELIRKHPKLRLTVACGPIAAPIFKAVPNVGEIIAMRKRKASLHWLDLWRRCFPTNWDVLVDLRNSPVSRLLGARKKYISGSADPSRHRVEHLATIMGMSIIPSPRLWLDNSHLAMARKLLPKNRPILALGPVANWKGKQWDGKRFAELANRITGTSGVLQGAPVVILGG</sequence>
<name>A0A382WLZ9_9ZZZZ</name>
<gene>
    <name evidence="3" type="ORF">METZ01_LOCUS412189</name>
</gene>
<accession>A0A382WLZ9</accession>
<keyword evidence="2" id="KW-0808">Transferase</keyword>
<organism evidence="3">
    <name type="scientific">marine metagenome</name>
    <dbReference type="NCBI Taxonomy" id="408172"/>
    <lineage>
        <taxon>unclassified sequences</taxon>
        <taxon>metagenomes</taxon>
        <taxon>ecological metagenomes</taxon>
    </lineage>
</organism>